<keyword evidence="3" id="KW-0482">Metalloprotease</keyword>
<dbReference type="PANTHER" id="PTHR39430">
    <property type="entry name" value="MEMBRANE-ASSOCIATED PROTEASE-RELATED"/>
    <property type="match status" value="1"/>
</dbReference>
<accession>A0ABR9DNM7</accession>
<evidence type="ECO:0000256" key="1">
    <source>
        <dbReference type="SAM" id="Phobius"/>
    </source>
</evidence>
<comment type="caution">
    <text evidence="3">The sequence shown here is derived from an EMBL/GenBank/DDBJ whole genome shotgun (WGS) entry which is preliminary data.</text>
</comment>
<keyword evidence="4" id="KW-1185">Reference proteome</keyword>
<dbReference type="RefSeq" id="WP_192277923.1">
    <property type="nucleotide sequence ID" value="NZ_JACZDF010000002.1"/>
</dbReference>
<evidence type="ECO:0000259" key="2">
    <source>
        <dbReference type="Pfam" id="PF02517"/>
    </source>
</evidence>
<feature type="transmembrane region" description="Helical" evidence="1">
    <location>
        <begin position="182"/>
        <end position="202"/>
    </location>
</feature>
<dbReference type="Pfam" id="PF02517">
    <property type="entry name" value="Rce1-like"/>
    <property type="match status" value="1"/>
</dbReference>
<keyword evidence="3" id="KW-0378">Hydrolase</keyword>
<feature type="transmembrane region" description="Helical" evidence="1">
    <location>
        <begin position="52"/>
        <end position="69"/>
    </location>
</feature>
<evidence type="ECO:0000313" key="4">
    <source>
        <dbReference type="Proteomes" id="UP000642107"/>
    </source>
</evidence>
<organism evidence="3 4">
    <name type="scientific">Flavimobilis rhizosphaerae</name>
    <dbReference type="NCBI Taxonomy" id="2775421"/>
    <lineage>
        <taxon>Bacteria</taxon>
        <taxon>Bacillati</taxon>
        <taxon>Actinomycetota</taxon>
        <taxon>Actinomycetes</taxon>
        <taxon>Micrococcales</taxon>
        <taxon>Jonesiaceae</taxon>
        <taxon>Flavimobilis</taxon>
    </lineage>
</organism>
<feature type="transmembrane region" description="Helical" evidence="1">
    <location>
        <begin position="90"/>
        <end position="117"/>
    </location>
</feature>
<sequence length="288" mass="29109">MTTASPATTLRVRGPRTARLVRLTQHPAVWLPVGVVGVGAVASLTAQREPLTVVPVLGAVLAIVVYVLVMRRMARRATPELAAGRTVPEALGGAALGLGLVAAAAGIVTALGGYTFAVADVDVLAVVVPVLTVTLGVAVTEELIFRGLGLQALERLRGSGLALGVTAVLFGAVHLLNPGATLWSGLAITVEAGVLLGAAFLWRRNLWFVMGLHLAWNSAVALLGVPVSGHESTGLLVAEASGPAFLTGGAFGIEGSAVTVVLGLALAVPMLVAAHRGGTLVPARGPRP</sequence>
<name>A0ABR9DNM7_9MICO</name>
<feature type="transmembrane region" description="Helical" evidence="1">
    <location>
        <begin position="156"/>
        <end position="176"/>
    </location>
</feature>
<feature type="transmembrane region" description="Helical" evidence="1">
    <location>
        <begin position="123"/>
        <end position="144"/>
    </location>
</feature>
<feature type="transmembrane region" description="Helical" evidence="1">
    <location>
        <begin position="249"/>
        <end position="274"/>
    </location>
</feature>
<dbReference type="PANTHER" id="PTHR39430:SF1">
    <property type="entry name" value="PROTEASE"/>
    <property type="match status" value="1"/>
</dbReference>
<dbReference type="InterPro" id="IPR003675">
    <property type="entry name" value="Rce1/LyrA-like_dom"/>
</dbReference>
<gene>
    <name evidence="3" type="ORF">IGS67_03365</name>
</gene>
<evidence type="ECO:0000313" key="3">
    <source>
        <dbReference type="EMBL" id="MBD9698534.1"/>
    </source>
</evidence>
<keyword evidence="1" id="KW-0472">Membrane</keyword>
<keyword evidence="1" id="KW-1133">Transmembrane helix</keyword>
<proteinExistence type="predicted"/>
<reference evidence="3 4" key="1">
    <citation type="submission" date="2020-09" db="EMBL/GenBank/DDBJ databases">
        <title>Flavimobilis rhizosphaerae sp. nov., isolated from rhizosphere soil of Spartina alterniflora.</title>
        <authorList>
            <person name="Hanqin C."/>
        </authorList>
    </citation>
    <scope>NUCLEOTIDE SEQUENCE [LARGE SCALE GENOMIC DNA]</scope>
    <source>
        <strain evidence="3 4">GY 10621</strain>
    </source>
</reference>
<feature type="transmembrane region" description="Helical" evidence="1">
    <location>
        <begin position="28"/>
        <end position="46"/>
    </location>
</feature>
<keyword evidence="3" id="KW-0645">Protease</keyword>
<dbReference type="Proteomes" id="UP000642107">
    <property type="component" value="Unassembled WGS sequence"/>
</dbReference>
<feature type="transmembrane region" description="Helical" evidence="1">
    <location>
        <begin position="209"/>
        <end position="229"/>
    </location>
</feature>
<dbReference type="EMBL" id="JACZDF010000002">
    <property type="protein sequence ID" value="MBD9698534.1"/>
    <property type="molecule type" value="Genomic_DNA"/>
</dbReference>
<protein>
    <submittedName>
        <fullName evidence="3">CPBP family intramembrane metalloprotease</fullName>
    </submittedName>
</protein>
<feature type="domain" description="CAAX prenyl protease 2/Lysostaphin resistance protein A-like" evidence="2">
    <location>
        <begin position="127"/>
        <end position="218"/>
    </location>
</feature>
<dbReference type="GO" id="GO:0008237">
    <property type="term" value="F:metallopeptidase activity"/>
    <property type="evidence" value="ECO:0007669"/>
    <property type="project" value="UniProtKB-KW"/>
</dbReference>
<keyword evidence="1" id="KW-0812">Transmembrane</keyword>